<dbReference type="PROSITE" id="PS50931">
    <property type="entry name" value="HTH_LYSR"/>
    <property type="match status" value="1"/>
</dbReference>
<dbReference type="InterPro" id="IPR005119">
    <property type="entry name" value="LysR_subst-bd"/>
</dbReference>
<evidence type="ECO:0000313" key="7">
    <source>
        <dbReference type="Proteomes" id="UP000094329"/>
    </source>
</evidence>
<proteinExistence type="inferred from homology"/>
<dbReference type="EMBL" id="MDTU01000001">
    <property type="protein sequence ID" value="ODN43076.1"/>
    <property type="molecule type" value="Genomic_DNA"/>
</dbReference>
<evidence type="ECO:0000256" key="1">
    <source>
        <dbReference type="ARBA" id="ARBA00009437"/>
    </source>
</evidence>
<dbReference type="InterPro" id="IPR000847">
    <property type="entry name" value="LysR_HTH_N"/>
</dbReference>
<protein>
    <recommendedName>
        <fullName evidence="5">HTH lysR-type domain-containing protein</fullName>
    </recommendedName>
</protein>
<dbReference type="PRINTS" id="PR00039">
    <property type="entry name" value="HTHLYSR"/>
</dbReference>
<dbReference type="SUPFAM" id="SSF53850">
    <property type="entry name" value="Periplasmic binding protein-like II"/>
    <property type="match status" value="1"/>
</dbReference>
<dbReference type="InterPro" id="IPR050389">
    <property type="entry name" value="LysR-type_TF"/>
</dbReference>
<dbReference type="SUPFAM" id="SSF46785">
    <property type="entry name" value="Winged helix' DNA-binding domain"/>
    <property type="match status" value="1"/>
</dbReference>
<dbReference type="InterPro" id="IPR036390">
    <property type="entry name" value="WH_DNA-bd_sf"/>
</dbReference>
<dbReference type="InterPro" id="IPR037402">
    <property type="entry name" value="YidZ_PBP2"/>
</dbReference>
<dbReference type="Gene3D" id="1.10.10.10">
    <property type="entry name" value="Winged helix-like DNA-binding domain superfamily/Winged helix DNA-binding domain"/>
    <property type="match status" value="1"/>
</dbReference>
<dbReference type="CDD" id="cd08417">
    <property type="entry name" value="PBP2_Nitroaromatics_like"/>
    <property type="match status" value="1"/>
</dbReference>
<dbReference type="Proteomes" id="UP000094329">
    <property type="component" value="Unassembled WGS sequence"/>
</dbReference>
<dbReference type="RefSeq" id="WP_069312874.1">
    <property type="nucleotide sequence ID" value="NZ_MDTU01000001.1"/>
</dbReference>
<keyword evidence="4" id="KW-0804">Transcription</keyword>
<evidence type="ECO:0000256" key="2">
    <source>
        <dbReference type="ARBA" id="ARBA00023015"/>
    </source>
</evidence>
<dbReference type="PANTHER" id="PTHR30118:SF15">
    <property type="entry name" value="TRANSCRIPTIONAL REGULATORY PROTEIN"/>
    <property type="match status" value="1"/>
</dbReference>
<keyword evidence="2" id="KW-0805">Transcription regulation</keyword>
<comment type="caution">
    <text evidence="6">The sequence shown here is derived from an EMBL/GenBank/DDBJ whole genome shotgun (WGS) entry which is preliminary data.</text>
</comment>
<reference evidence="6 7" key="1">
    <citation type="submission" date="2016-08" db="EMBL/GenBank/DDBJ databases">
        <title>Draft genome sequence of Candidatus Piscirickettsia litoralis, from seawater.</title>
        <authorList>
            <person name="Wan X."/>
            <person name="Lee A.J."/>
            <person name="Hou S."/>
            <person name="Donachie S.P."/>
        </authorList>
    </citation>
    <scope>NUCLEOTIDE SEQUENCE [LARGE SCALE GENOMIC DNA]</scope>
    <source>
        <strain evidence="6 7">Y2</strain>
    </source>
</reference>
<dbReference type="Pfam" id="PF03466">
    <property type="entry name" value="LysR_substrate"/>
    <property type="match status" value="1"/>
</dbReference>
<evidence type="ECO:0000256" key="3">
    <source>
        <dbReference type="ARBA" id="ARBA00023125"/>
    </source>
</evidence>
<dbReference type="PANTHER" id="PTHR30118">
    <property type="entry name" value="HTH-TYPE TRANSCRIPTIONAL REGULATOR LEUO-RELATED"/>
    <property type="match status" value="1"/>
</dbReference>
<dbReference type="Gene3D" id="3.40.190.10">
    <property type="entry name" value="Periplasmic binding protein-like II"/>
    <property type="match status" value="2"/>
</dbReference>
<evidence type="ECO:0000256" key="4">
    <source>
        <dbReference type="ARBA" id="ARBA00023163"/>
    </source>
</evidence>
<keyword evidence="7" id="KW-1185">Reference proteome</keyword>
<accession>A0ABX3A2H8</accession>
<comment type="similarity">
    <text evidence="1">Belongs to the LysR transcriptional regulatory family.</text>
</comment>
<evidence type="ECO:0000313" key="6">
    <source>
        <dbReference type="EMBL" id="ODN43076.1"/>
    </source>
</evidence>
<gene>
    <name evidence="6" type="ORF">BGC07_09315</name>
</gene>
<dbReference type="Pfam" id="PF00126">
    <property type="entry name" value="HTH_1"/>
    <property type="match status" value="1"/>
</dbReference>
<name>A0ABX3A2H8_9GAMM</name>
<sequence>MNIRNFNLNLLHTLNTLLKEKSVSITADKLHLSQPAVSHALKQLRQDFNDALLVRSRQGLELTPFAKSIQSQVEDILISTEKLITAQQEFDPYTSDRTFNIATLDFAEMVLVPHLLKWIHDHNSNMKIRVCPLKIKEAYDLLDLKDKQIDIVISLDKPAPTHIHRDILFESPLFCIMRKDHPFAHKKMTTSDFMNAEHLALQPNDELQIIPYLKQKRKVSLTTYHPASIPRCLQYSDLIATLPRGLAFLMREQGNLKIQKCPIKVPKVRLIQAWNKKNQQDPGHQWFREFSQKMARQARAENKIRYKDYE</sequence>
<evidence type="ECO:0000259" key="5">
    <source>
        <dbReference type="PROSITE" id="PS50931"/>
    </source>
</evidence>
<dbReference type="InterPro" id="IPR036388">
    <property type="entry name" value="WH-like_DNA-bd_sf"/>
</dbReference>
<keyword evidence="3" id="KW-0238">DNA-binding</keyword>
<organism evidence="6 7">
    <name type="scientific">Piscirickettsia litoralis</name>
    <dbReference type="NCBI Taxonomy" id="1891921"/>
    <lineage>
        <taxon>Bacteria</taxon>
        <taxon>Pseudomonadati</taxon>
        <taxon>Pseudomonadota</taxon>
        <taxon>Gammaproteobacteria</taxon>
        <taxon>Thiotrichales</taxon>
        <taxon>Piscirickettsiaceae</taxon>
        <taxon>Piscirickettsia</taxon>
    </lineage>
</organism>
<feature type="domain" description="HTH lysR-type" evidence="5">
    <location>
        <begin position="6"/>
        <end position="63"/>
    </location>
</feature>